<name>A0A126PYY5_ALTMA</name>
<organism evidence="2 3">
    <name type="scientific">Alteromonas macleodii</name>
    <name type="common">Pseudoalteromonas macleodii</name>
    <dbReference type="NCBI Taxonomy" id="28108"/>
    <lineage>
        <taxon>Bacteria</taxon>
        <taxon>Pseudomonadati</taxon>
        <taxon>Pseudomonadota</taxon>
        <taxon>Gammaproteobacteria</taxon>
        <taxon>Alteromonadales</taxon>
        <taxon>Alteromonadaceae</taxon>
        <taxon>Alteromonas/Salinimonas group</taxon>
        <taxon>Alteromonas</taxon>
    </lineage>
</organism>
<gene>
    <name evidence="2" type="ORF">AVL55_08220</name>
</gene>
<sequence length="375" mass="43251">MEAHRADVKFKEGCPSITCIDNPTILPKKNKKGGPVWGLGGVIDKDDAFIEESAHLNGWSQFGGAYEYDKTSTVFINEDVIWGGVFIKHWGHFFVDFMTRVWLPALYQTDKKLVYVANEKDFIDGNFSELLLLMGINTEQLIKVTVPTSFKSVTIPALSFKKSDYYFQEFSLTFKKAVNSIDASFFQKYKYRKVYFSRTNLKDAKRKEVGEKLIEKSFQKAGFDIVQPEKLNVIEQICLWNTATEIACLNGTIPLNIPISNRKELKVLVLNKSSRLHENLIWLETVFDRRITYIDVYDPLLTNKKRSLGKGPFIMFVTRNLSNYFAQQKVDIEPTNTTKIILLRISFLWLYSINTFNPIAKKLKRALNKFFGSTF</sequence>
<accession>A0A126PYY5</accession>
<feature type="domain" description="Glycosyltransferase 61 catalytic" evidence="1">
    <location>
        <begin position="90"/>
        <end position="252"/>
    </location>
</feature>
<dbReference type="EMBL" id="CP014323">
    <property type="protein sequence ID" value="AMJ98145.1"/>
    <property type="molecule type" value="Genomic_DNA"/>
</dbReference>
<dbReference type="AlphaFoldDB" id="A0A126PYY5"/>
<evidence type="ECO:0000259" key="1">
    <source>
        <dbReference type="Pfam" id="PF04577"/>
    </source>
</evidence>
<proteinExistence type="predicted"/>
<dbReference type="Pfam" id="PF04577">
    <property type="entry name" value="Glyco_transf_61"/>
    <property type="match status" value="1"/>
</dbReference>
<reference evidence="2 3" key="1">
    <citation type="submission" date="2015-12" db="EMBL/GenBank/DDBJ databases">
        <authorList>
            <person name="Shamseldin A."/>
            <person name="Moawad H."/>
            <person name="Abd El-Rahim W.M."/>
            <person name="Sadowsky M.J."/>
        </authorList>
    </citation>
    <scope>NUCLEOTIDE SEQUENCE [LARGE SCALE GENOMIC DNA]</scope>
    <source>
        <strain evidence="2 3">D7</strain>
    </source>
</reference>
<dbReference type="InterPro" id="IPR049625">
    <property type="entry name" value="Glyco_transf_61_cat"/>
</dbReference>
<dbReference type="GO" id="GO:0016757">
    <property type="term" value="F:glycosyltransferase activity"/>
    <property type="evidence" value="ECO:0007669"/>
    <property type="project" value="InterPro"/>
</dbReference>
<evidence type="ECO:0000313" key="3">
    <source>
        <dbReference type="Proteomes" id="UP000063991"/>
    </source>
</evidence>
<dbReference type="Proteomes" id="UP000063991">
    <property type="component" value="Chromosome"/>
</dbReference>
<evidence type="ECO:0000313" key="2">
    <source>
        <dbReference type="EMBL" id="AMJ98145.1"/>
    </source>
</evidence>
<protein>
    <recommendedName>
        <fullName evidence="1">Glycosyltransferase 61 catalytic domain-containing protein</fullName>
    </recommendedName>
</protein>